<keyword evidence="2" id="KW-1185">Reference proteome</keyword>
<dbReference type="AlphaFoldDB" id="A0A397IRX3"/>
<name>A0A397IRX3_9GLOM</name>
<dbReference type="Proteomes" id="UP000266861">
    <property type="component" value="Unassembled WGS sequence"/>
</dbReference>
<evidence type="ECO:0000313" key="1">
    <source>
        <dbReference type="EMBL" id="RHZ78725.1"/>
    </source>
</evidence>
<proteinExistence type="predicted"/>
<comment type="caution">
    <text evidence="1">The sequence shown here is derived from an EMBL/GenBank/DDBJ whole genome shotgun (WGS) entry which is preliminary data.</text>
</comment>
<accession>A0A397IRX3</accession>
<evidence type="ECO:0000313" key="2">
    <source>
        <dbReference type="Proteomes" id="UP000266861"/>
    </source>
</evidence>
<gene>
    <name evidence="1" type="ORF">Glove_157g10</name>
</gene>
<organism evidence="1 2">
    <name type="scientific">Diversispora epigaea</name>
    <dbReference type="NCBI Taxonomy" id="1348612"/>
    <lineage>
        <taxon>Eukaryota</taxon>
        <taxon>Fungi</taxon>
        <taxon>Fungi incertae sedis</taxon>
        <taxon>Mucoromycota</taxon>
        <taxon>Glomeromycotina</taxon>
        <taxon>Glomeromycetes</taxon>
        <taxon>Diversisporales</taxon>
        <taxon>Diversisporaceae</taxon>
        <taxon>Diversispora</taxon>
    </lineage>
</organism>
<dbReference type="EMBL" id="PQFF01000148">
    <property type="protein sequence ID" value="RHZ78725.1"/>
    <property type="molecule type" value="Genomic_DNA"/>
</dbReference>
<sequence>MNPEHINEALDTRIFISILSNDSFNINGLILNFFASMNLIHFHSLIDGWKNFLTMNMHYIDELWKQNAIKKVKRAREVAKKIQACINIQRMVVE</sequence>
<protein>
    <submittedName>
        <fullName evidence="1">Uncharacterized protein</fullName>
    </submittedName>
</protein>
<reference evidence="1 2" key="1">
    <citation type="submission" date="2018-08" db="EMBL/GenBank/DDBJ databases">
        <title>Genome and evolution of the arbuscular mycorrhizal fungus Diversispora epigaea (formerly Glomus versiforme) and its bacterial endosymbionts.</title>
        <authorList>
            <person name="Sun X."/>
            <person name="Fei Z."/>
            <person name="Harrison M."/>
        </authorList>
    </citation>
    <scope>NUCLEOTIDE SEQUENCE [LARGE SCALE GENOMIC DNA]</scope>
    <source>
        <strain evidence="1 2">IT104</strain>
    </source>
</reference>